<organism evidence="1 2">
    <name type="scientific">Rhizophagus clarus</name>
    <dbReference type="NCBI Taxonomy" id="94130"/>
    <lineage>
        <taxon>Eukaryota</taxon>
        <taxon>Fungi</taxon>
        <taxon>Fungi incertae sedis</taxon>
        <taxon>Mucoromycota</taxon>
        <taxon>Glomeromycotina</taxon>
        <taxon>Glomeromycetes</taxon>
        <taxon>Glomerales</taxon>
        <taxon>Glomeraceae</taxon>
        <taxon>Rhizophagus</taxon>
    </lineage>
</organism>
<dbReference type="AlphaFoldDB" id="A0A8H3QDQ6"/>
<evidence type="ECO:0000313" key="1">
    <source>
        <dbReference type="EMBL" id="GES73384.1"/>
    </source>
</evidence>
<dbReference type="OrthoDB" id="2418628at2759"/>
<protein>
    <submittedName>
        <fullName evidence="1">Uncharacterized protein</fullName>
    </submittedName>
</protein>
<name>A0A8H3QDQ6_9GLOM</name>
<gene>
    <name evidence="1" type="ORF">RCL2_000092600</name>
</gene>
<proteinExistence type="predicted"/>
<evidence type="ECO:0000313" key="2">
    <source>
        <dbReference type="Proteomes" id="UP000615446"/>
    </source>
</evidence>
<dbReference type="Proteomes" id="UP000615446">
    <property type="component" value="Unassembled WGS sequence"/>
</dbReference>
<comment type="caution">
    <text evidence="1">The sequence shown here is derived from an EMBL/GenBank/DDBJ whole genome shotgun (WGS) entry which is preliminary data.</text>
</comment>
<dbReference type="EMBL" id="BLAL01000006">
    <property type="protein sequence ID" value="GES73384.1"/>
    <property type="molecule type" value="Genomic_DNA"/>
</dbReference>
<sequence length="219" mass="26088">MERLCGMLIPLVQSKLHPYDNLANQIILKERLNHLQFIEHIYQQVHPSQNKSRQCNDENIVFTNLNYEEELYFPTTKHHLNKSMVNKLKKQYSTCYETKIILQQEFPENGKKYARLRTQNGHYIGSMWKSENKDFGRMNYGIAFNDNTHLMAFVQWTQNVIEDEYGLKYFREFGVEQFIDVRVIDRCIGFLKCENSFFIIDKEVDDPDDSYIDSNSESD</sequence>
<accession>A0A8H3QDQ6</accession>
<reference evidence="1" key="1">
    <citation type="submission" date="2019-10" db="EMBL/GenBank/DDBJ databases">
        <title>Conservation and host-specific expression of non-tandemly repeated heterogenous ribosome RNA gene in arbuscular mycorrhizal fungi.</title>
        <authorList>
            <person name="Maeda T."/>
            <person name="Kobayashi Y."/>
            <person name="Nakagawa T."/>
            <person name="Ezawa T."/>
            <person name="Yamaguchi K."/>
            <person name="Bino T."/>
            <person name="Nishimoto Y."/>
            <person name="Shigenobu S."/>
            <person name="Kawaguchi M."/>
        </authorList>
    </citation>
    <scope>NUCLEOTIDE SEQUENCE</scope>
    <source>
        <strain evidence="1">HR1</strain>
    </source>
</reference>